<dbReference type="InterPro" id="IPR017927">
    <property type="entry name" value="FAD-bd_FR_type"/>
</dbReference>
<proteinExistence type="predicted"/>
<keyword evidence="4" id="KW-0479">Metal-binding</keyword>
<accession>A0A2G1QQN3</accession>
<dbReference type="EMBL" id="PDVP01000003">
    <property type="protein sequence ID" value="PHP67812.1"/>
    <property type="molecule type" value="Genomic_DNA"/>
</dbReference>
<dbReference type="Proteomes" id="UP000221168">
    <property type="component" value="Unassembled WGS sequence"/>
</dbReference>
<dbReference type="GO" id="GO:0016491">
    <property type="term" value="F:oxidoreductase activity"/>
    <property type="evidence" value="ECO:0007669"/>
    <property type="project" value="UniProtKB-KW"/>
</dbReference>
<comment type="cofactor">
    <cofactor evidence="9">
        <name>[2Fe-2S] cluster</name>
        <dbReference type="ChEBI" id="CHEBI:190135"/>
    </cofactor>
</comment>
<comment type="cofactor">
    <cofactor evidence="1">
        <name>FAD</name>
        <dbReference type="ChEBI" id="CHEBI:57692"/>
    </cofactor>
</comment>
<dbReference type="PANTHER" id="PTHR47354:SF8">
    <property type="entry name" value="1,2-PHENYLACETYL-COA EPOXIDASE, SUBUNIT E"/>
    <property type="match status" value="1"/>
</dbReference>
<dbReference type="InterPro" id="IPR050415">
    <property type="entry name" value="MRET"/>
</dbReference>
<feature type="domain" description="2Fe-2S ferredoxin-type" evidence="10">
    <location>
        <begin position="268"/>
        <end position="359"/>
    </location>
</feature>
<dbReference type="InterPro" id="IPR001041">
    <property type="entry name" value="2Fe-2S_ferredoxin-type"/>
</dbReference>
<dbReference type="Gene3D" id="3.10.20.30">
    <property type="match status" value="1"/>
</dbReference>
<dbReference type="Pfam" id="PF00111">
    <property type="entry name" value="Fer2"/>
    <property type="match status" value="1"/>
</dbReference>
<dbReference type="GO" id="GO:0050660">
    <property type="term" value="F:flavin adenine dinucleotide binding"/>
    <property type="evidence" value="ECO:0007669"/>
    <property type="project" value="TreeGrafter"/>
</dbReference>
<evidence type="ECO:0000256" key="4">
    <source>
        <dbReference type="ARBA" id="ARBA00022723"/>
    </source>
</evidence>
<dbReference type="PRINTS" id="PR00410">
    <property type="entry name" value="PHEHYDRXLASE"/>
</dbReference>
<evidence type="ECO:0000256" key="7">
    <source>
        <dbReference type="ARBA" id="ARBA00023004"/>
    </source>
</evidence>
<dbReference type="PROSITE" id="PS51085">
    <property type="entry name" value="2FE2S_FER_2"/>
    <property type="match status" value="1"/>
</dbReference>
<keyword evidence="6" id="KW-0560">Oxidoreductase</keyword>
<keyword evidence="3" id="KW-0001">2Fe-2S</keyword>
<dbReference type="InterPro" id="IPR001433">
    <property type="entry name" value="OxRdtase_FAD/NAD-bd"/>
</dbReference>
<keyword evidence="7" id="KW-0408">Iron</keyword>
<dbReference type="PRINTS" id="PR00371">
    <property type="entry name" value="FPNCR"/>
</dbReference>
<dbReference type="InterPro" id="IPR011884">
    <property type="entry name" value="PaaE"/>
</dbReference>
<evidence type="ECO:0000313" key="13">
    <source>
        <dbReference type="Proteomes" id="UP000221168"/>
    </source>
</evidence>
<protein>
    <submittedName>
        <fullName evidence="12">Ferredoxin reductase</fullName>
    </submittedName>
</protein>
<dbReference type="GO" id="GO:0051537">
    <property type="term" value="F:2 iron, 2 sulfur cluster binding"/>
    <property type="evidence" value="ECO:0007669"/>
    <property type="project" value="UniProtKB-KW"/>
</dbReference>
<feature type="domain" description="FAD-binding FR-type" evidence="11">
    <location>
        <begin position="3"/>
        <end position="107"/>
    </location>
</feature>
<dbReference type="CDD" id="cd00207">
    <property type="entry name" value="fer2"/>
    <property type="match status" value="1"/>
</dbReference>
<evidence type="ECO:0000256" key="5">
    <source>
        <dbReference type="ARBA" id="ARBA00022827"/>
    </source>
</evidence>
<keyword evidence="13" id="KW-1185">Reference proteome</keyword>
<dbReference type="Gene3D" id="2.40.30.10">
    <property type="entry name" value="Translation factors"/>
    <property type="match status" value="1"/>
</dbReference>
<evidence type="ECO:0000256" key="3">
    <source>
        <dbReference type="ARBA" id="ARBA00022714"/>
    </source>
</evidence>
<evidence type="ECO:0000259" key="11">
    <source>
        <dbReference type="PROSITE" id="PS51384"/>
    </source>
</evidence>
<sequence length="359" mass="39313">MMARFHDLTVARIDRETPDAVSIAFDIPDDLKTRFAFKPGQYLTLAADIGGEEIRRSYSICSGPGEPLLRVGIRRVEDGRFTGFVTEKLSAGDIIRVMEPEGRFTPEIGGDHDYLLVAAGSGITPMLAIAKAVLSHEPGSRVTLVYGNRETGSIMFLEEVEDLKDRYLGRFSLIHVLSRESQDVDALNGRIDGERIRLFASRGLIDPENHDLAFLCGPGAMIDAVAGTLKDLGMPEGRIRYERFTLDGEAPKARPASSAAREAAEKGAAVEVIHDGVRKRFHVTEPDQTVLDAAHKAGHELPWSCSNGMCCTCRCKVVDGTSEMALNFSLEPWEVEAGYTLACQTRPTSEKLVLDFDAV</sequence>
<dbReference type="PANTHER" id="PTHR47354">
    <property type="entry name" value="NADH OXIDOREDUCTASE HCR"/>
    <property type="match status" value="1"/>
</dbReference>
<reference evidence="12 13" key="1">
    <citation type="submission" date="2017-10" db="EMBL/GenBank/DDBJ databases">
        <title>Sedimentibacterium mangrovi gen. nov., sp. nov., a novel member of family Phyllobacteriacea isolated from mangrove sediment.</title>
        <authorList>
            <person name="Liao H."/>
            <person name="Tian Y."/>
        </authorList>
    </citation>
    <scope>NUCLEOTIDE SEQUENCE [LARGE SCALE GENOMIC DNA]</scope>
    <source>
        <strain evidence="12 13">X9-2-2</strain>
    </source>
</reference>
<dbReference type="NCBIfam" id="TIGR02160">
    <property type="entry name" value="PA_CoA_Oxy5"/>
    <property type="match status" value="1"/>
</dbReference>
<dbReference type="PROSITE" id="PS51384">
    <property type="entry name" value="FAD_FR"/>
    <property type="match status" value="1"/>
</dbReference>
<keyword evidence="2" id="KW-0285">Flavoprotein</keyword>
<gene>
    <name evidence="12" type="ORF">CSC94_08015</name>
</gene>
<organism evidence="12 13">
    <name type="scientific">Zhengella mangrovi</name>
    <dbReference type="NCBI Taxonomy" id="1982044"/>
    <lineage>
        <taxon>Bacteria</taxon>
        <taxon>Pseudomonadati</taxon>
        <taxon>Pseudomonadota</taxon>
        <taxon>Alphaproteobacteria</taxon>
        <taxon>Hyphomicrobiales</taxon>
        <taxon>Notoacmeibacteraceae</taxon>
        <taxon>Zhengella</taxon>
    </lineage>
</organism>
<evidence type="ECO:0000256" key="6">
    <source>
        <dbReference type="ARBA" id="ARBA00023002"/>
    </source>
</evidence>
<dbReference type="Pfam" id="PF00175">
    <property type="entry name" value="NAD_binding_1"/>
    <property type="match status" value="1"/>
</dbReference>
<dbReference type="GO" id="GO:0046872">
    <property type="term" value="F:metal ion binding"/>
    <property type="evidence" value="ECO:0007669"/>
    <property type="project" value="UniProtKB-KW"/>
</dbReference>
<name>A0A2G1QQN3_9HYPH</name>
<evidence type="ECO:0000256" key="9">
    <source>
        <dbReference type="ARBA" id="ARBA00034078"/>
    </source>
</evidence>
<dbReference type="Gene3D" id="3.40.50.80">
    <property type="entry name" value="Nucleotide-binding domain of ferredoxin-NADP reductase (FNR) module"/>
    <property type="match status" value="1"/>
</dbReference>
<dbReference type="InterPro" id="IPR017938">
    <property type="entry name" value="Riboflavin_synthase-like_b-brl"/>
</dbReference>
<dbReference type="SUPFAM" id="SSF52343">
    <property type="entry name" value="Ferredoxin reductase-like, C-terminal NADP-linked domain"/>
    <property type="match status" value="1"/>
</dbReference>
<dbReference type="InterPro" id="IPR012675">
    <property type="entry name" value="Beta-grasp_dom_sf"/>
</dbReference>
<dbReference type="InterPro" id="IPR036010">
    <property type="entry name" value="2Fe-2S_ferredoxin-like_sf"/>
</dbReference>
<dbReference type="GO" id="GO:0010124">
    <property type="term" value="P:phenylacetate catabolic process"/>
    <property type="evidence" value="ECO:0007669"/>
    <property type="project" value="InterPro"/>
</dbReference>
<comment type="caution">
    <text evidence="12">The sequence shown here is derived from an EMBL/GenBank/DDBJ whole genome shotgun (WGS) entry which is preliminary data.</text>
</comment>
<dbReference type="InterPro" id="IPR008333">
    <property type="entry name" value="Cbr1-like_FAD-bd_dom"/>
</dbReference>
<evidence type="ECO:0000259" key="10">
    <source>
        <dbReference type="PROSITE" id="PS51085"/>
    </source>
</evidence>
<dbReference type="AlphaFoldDB" id="A0A2G1QQN3"/>
<evidence type="ECO:0000256" key="1">
    <source>
        <dbReference type="ARBA" id="ARBA00001974"/>
    </source>
</evidence>
<dbReference type="OrthoDB" id="9786134at2"/>
<keyword evidence="8" id="KW-0411">Iron-sulfur</keyword>
<dbReference type="InterPro" id="IPR039261">
    <property type="entry name" value="FNR_nucleotide-bd"/>
</dbReference>
<dbReference type="SUPFAM" id="SSF63380">
    <property type="entry name" value="Riboflavin synthase domain-like"/>
    <property type="match status" value="1"/>
</dbReference>
<evidence type="ECO:0000256" key="2">
    <source>
        <dbReference type="ARBA" id="ARBA00022630"/>
    </source>
</evidence>
<dbReference type="Pfam" id="PF00970">
    <property type="entry name" value="FAD_binding_6"/>
    <property type="match status" value="1"/>
</dbReference>
<evidence type="ECO:0000256" key="8">
    <source>
        <dbReference type="ARBA" id="ARBA00023014"/>
    </source>
</evidence>
<keyword evidence="5" id="KW-0274">FAD</keyword>
<dbReference type="CDD" id="cd06214">
    <property type="entry name" value="PA_degradation_oxidoreductase_like"/>
    <property type="match status" value="1"/>
</dbReference>
<dbReference type="InterPro" id="IPR001709">
    <property type="entry name" value="Flavoprot_Pyr_Nucl_cyt_Rdtase"/>
</dbReference>
<evidence type="ECO:0000313" key="12">
    <source>
        <dbReference type="EMBL" id="PHP67812.1"/>
    </source>
</evidence>
<dbReference type="SUPFAM" id="SSF54292">
    <property type="entry name" value="2Fe-2S ferredoxin-like"/>
    <property type="match status" value="1"/>
</dbReference>